<keyword evidence="1" id="KW-0059">Arsenical resistance</keyword>
<dbReference type="GO" id="GO:0003700">
    <property type="term" value="F:DNA-binding transcription factor activity"/>
    <property type="evidence" value="ECO:0007669"/>
    <property type="project" value="InterPro"/>
</dbReference>
<dbReference type="AlphaFoldDB" id="A0A7W8G2D1"/>
<dbReference type="SMART" id="SM00418">
    <property type="entry name" value="HTH_ARSR"/>
    <property type="match status" value="1"/>
</dbReference>
<evidence type="ECO:0000259" key="2">
    <source>
        <dbReference type="PROSITE" id="PS50987"/>
    </source>
</evidence>
<organism evidence="3 4">
    <name type="scientific">Chiayiivirga flava</name>
    <dbReference type="NCBI Taxonomy" id="659595"/>
    <lineage>
        <taxon>Bacteria</taxon>
        <taxon>Pseudomonadati</taxon>
        <taxon>Pseudomonadota</taxon>
        <taxon>Gammaproteobacteria</taxon>
        <taxon>Lysobacterales</taxon>
        <taxon>Lysobacteraceae</taxon>
        <taxon>Chiayiivirga</taxon>
    </lineage>
</organism>
<dbReference type="GO" id="GO:0046685">
    <property type="term" value="P:response to arsenic-containing substance"/>
    <property type="evidence" value="ECO:0007669"/>
    <property type="project" value="UniProtKB-KW"/>
</dbReference>
<comment type="caution">
    <text evidence="3">The sequence shown here is derived from an EMBL/GenBank/DDBJ whole genome shotgun (WGS) entry which is preliminary data.</text>
</comment>
<dbReference type="CDD" id="cd16345">
    <property type="entry name" value="LMWP_ArsC"/>
    <property type="match status" value="1"/>
</dbReference>
<dbReference type="EMBL" id="JACHHP010000003">
    <property type="protein sequence ID" value="MBB5208580.1"/>
    <property type="molecule type" value="Genomic_DNA"/>
</dbReference>
<evidence type="ECO:0000313" key="4">
    <source>
        <dbReference type="Proteomes" id="UP000521199"/>
    </source>
</evidence>
<dbReference type="SUPFAM" id="SSF46785">
    <property type="entry name" value="Winged helix' DNA-binding domain"/>
    <property type="match status" value="1"/>
</dbReference>
<name>A0A7W8G2D1_9GAMM</name>
<dbReference type="InterPro" id="IPR001845">
    <property type="entry name" value="HTH_ArsR_DNA-bd_dom"/>
</dbReference>
<sequence length="282" mass="29294">MAALTALGHATRLAVFRLLVEAGPAGRLAGEIAEALQVPPATLSFHLKDLSQAGLVDGESRGRYVRYRANYAAMNGLIEYLTRNCCAGSGDMTCAPVGGCAPAPLPAPPESPAMPHRVLFVCTGNSARSVLSEATLNAWGRGRFEAFSAGSQPTGRIHPFAVAQLQAEGIATAGLHSKSWDAFSGDGAPRLDVVVTVCDSAAAEACPVFFGDFHRSHWGLPDPAAVEGSDADKAAAFAQAHATIKARLRALIDLPDAVWSEPDALGPALDRIGAIQAGTTRD</sequence>
<dbReference type="InterPro" id="IPR011991">
    <property type="entry name" value="ArsR-like_HTH"/>
</dbReference>
<dbReference type="InterPro" id="IPR036196">
    <property type="entry name" value="Ptyr_pPase_sf"/>
</dbReference>
<dbReference type="InterPro" id="IPR023485">
    <property type="entry name" value="Ptyr_pPase"/>
</dbReference>
<dbReference type="PANTHER" id="PTHR43428">
    <property type="entry name" value="ARSENATE REDUCTASE"/>
    <property type="match status" value="1"/>
</dbReference>
<dbReference type="Pfam" id="PF12840">
    <property type="entry name" value="HTH_20"/>
    <property type="match status" value="1"/>
</dbReference>
<accession>A0A7W8G2D1</accession>
<dbReference type="EC" id="1.20.4.1" evidence="3"/>
<feature type="domain" description="HTH arsR-type" evidence="2">
    <location>
        <begin position="1"/>
        <end position="89"/>
    </location>
</feature>
<dbReference type="Pfam" id="PF01451">
    <property type="entry name" value="LMWPc"/>
    <property type="match status" value="1"/>
</dbReference>
<dbReference type="SMART" id="SM00226">
    <property type="entry name" value="LMWPc"/>
    <property type="match status" value="1"/>
</dbReference>
<dbReference type="InterPro" id="IPR036390">
    <property type="entry name" value="WH_DNA-bd_sf"/>
</dbReference>
<reference evidence="3 4" key="1">
    <citation type="submission" date="2020-08" db="EMBL/GenBank/DDBJ databases">
        <title>Genomic Encyclopedia of Type Strains, Phase IV (KMG-IV): sequencing the most valuable type-strain genomes for metagenomic binning, comparative biology and taxonomic classification.</title>
        <authorList>
            <person name="Goeker M."/>
        </authorList>
    </citation>
    <scope>NUCLEOTIDE SEQUENCE [LARGE SCALE GENOMIC DNA]</scope>
    <source>
        <strain evidence="3 4">DSM 24163</strain>
    </source>
</reference>
<dbReference type="GO" id="GO:0008794">
    <property type="term" value="F:arsenate reductase (glutaredoxin) activity"/>
    <property type="evidence" value="ECO:0007669"/>
    <property type="project" value="UniProtKB-EC"/>
</dbReference>
<dbReference type="Gene3D" id="1.10.10.10">
    <property type="entry name" value="Winged helix-like DNA-binding domain superfamily/Winged helix DNA-binding domain"/>
    <property type="match status" value="1"/>
</dbReference>
<proteinExistence type="predicted"/>
<dbReference type="PRINTS" id="PR00778">
    <property type="entry name" value="HTHARSR"/>
</dbReference>
<dbReference type="PANTHER" id="PTHR43428:SF1">
    <property type="entry name" value="ARSENATE REDUCTASE"/>
    <property type="match status" value="1"/>
</dbReference>
<gene>
    <name evidence="3" type="ORF">HNQ52_002122</name>
</gene>
<dbReference type="SUPFAM" id="SSF52788">
    <property type="entry name" value="Phosphotyrosine protein phosphatases I"/>
    <property type="match status" value="1"/>
</dbReference>
<dbReference type="InterPro" id="IPR036388">
    <property type="entry name" value="WH-like_DNA-bd_sf"/>
</dbReference>
<protein>
    <submittedName>
        <fullName evidence="3">Arsenate reductase</fullName>
        <ecNumber evidence="3">1.20.4.1</ecNumber>
    </submittedName>
</protein>
<dbReference type="PROSITE" id="PS50987">
    <property type="entry name" value="HTH_ARSR_2"/>
    <property type="match status" value="1"/>
</dbReference>
<keyword evidence="4" id="KW-1185">Reference proteome</keyword>
<evidence type="ECO:0000313" key="3">
    <source>
        <dbReference type="EMBL" id="MBB5208580.1"/>
    </source>
</evidence>
<dbReference type="Gene3D" id="3.40.50.2300">
    <property type="match status" value="1"/>
</dbReference>
<dbReference type="CDD" id="cd00090">
    <property type="entry name" value="HTH_ARSR"/>
    <property type="match status" value="1"/>
</dbReference>
<keyword evidence="3" id="KW-0560">Oxidoreductase</keyword>
<evidence type="ECO:0000256" key="1">
    <source>
        <dbReference type="ARBA" id="ARBA00022849"/>
    </source>
</evidence>
<dbReference type="Proteomes" id="UP000521199">
    <property type="component" value="Unassembled WGS sequence"/>
</dbReference>
<dbReference type="NCBIfam" id="NF033788">
    <property type="entry name" value="HTH_metalloreg"/>
    <property type="match status" value="1"/>
</dbReference>